<keyword evidence="1" id="KW-0812">Transmembrane</keyword>
<proteinExistence type="predicted"/>
<dbReference type="EMBL" id="AP021881">
    <property type="protein sequence ID" value="BBP02474.1"/>
    <property type="molecule type" value="Genomic_DNA"/>
</dbReference>
<protein>
    <submittedName>
        <fullName evidence="2">Poly-beta-1,6-N-acetyl-D-glucosamine biosynthesis protein PgaD</fullName>
    </submittedName>
</protein>
<feature type="transmembrane region" description="Helical" evidence="1">
    <location>
        <begin position="26"/>
        <end position="55"/>
    </location>
</feature>
<accession>A0A809RNW4</accession>
<evidence type="ECO:0000313" key="3">
    <source>
        <dbReference type="Proteomes" id="UP000463939"/>
    </source>
</evidence>
<sequence>MNTQQRPRIPEIIHRPELINFPLREVFTVIAAIGWVIWLYIISPLFALLAWLFGYNQFTSYVLDDPLHTLETLQIYSYAVLAGGSLFILWGSYNWLRFRTSQRRGLAQIASPGDIGLSFGLTEEQVKFAQQNKSLNFYYNDEGAIIAIEK</sequence>
<gene>
    <name evidence="2" type="ORF">SFSGTM_31820</name>
</gene>
<evidence type="ECO:0000256" key="1">
    <source>
        <dbReference type="SAM" id="Phobius"/>
    </source>
</evidence>
<dbReference type="GO" id="GO:0043709">
    <property type="term" value="P:cell adhesion involved in single-species biofilm formation"/>
    <property type="evidence" value="ECO:0007669"/>
    <property type="project" value="InterPro"/>
</dbReference>
<keyword evidence="1" id="KW-1133">Transmembrane helix</keyword>
<dbReference type="InterPro" id="IPR023829">
    <property type="entry name" value="PGA_PgaD"/>
</dbReference>
<feature type="transmembrane region" description="Helical" evidence="1">
    <location>
        <begin position="75"/>
        <end position="96"/>
    </location>
</feature>
<dbReference type="NCBIfam" id="TIGR03940">
    <property type="entry name" value="PGA_PgaD"/>
    <property type="match status" value="1"/>
</dbReference>
<name>A0A809RNW4_9PROT</name>
<keyword evidence="1" id="KW-0472">Membrane</keyword>
<dbReference type="RefSeq" id="WP_162086101.1">
    <property type="nucleotide sequence ID" value="NZ_AP021881.1"/>
</dbReference>
<dbReference type="KEGG" id="sniv:SFSGTM_31820"/>
<dbReference type="Proteomes" id="UP000463939">
    <property type="component" value="Chromosome"/>
</dbReference>
<evidence type="ECO:0000313" key="2">
    <source>
        <dbReference type="EMBL" id="BBP02474.1"/>
    </source>
</evidence>
<dbReference type="Pfam" id="PF13994">
    <property type="entry name" value="PgaD"/>
    <property type="match status" value="1"/>
</dbReference>
<dbReference type="AlphaFoldDB" id="A0A809RNW4"/>
<organism evidence="2 3">
    <name type="scientific">Sulfuriferula nivalis</name>
    <dbReference type="NCBI Taxonomy" id="2675298"/>
    <lineage>
        <taxon>Bacteria</taxon>
        <taxon>Pseudomonadati</taxon>
        <taxon>Pseudomonadota</taxon>
        <taxon>Betaproteobacteria</taxon>
        <taxon>Nitrosomonadales</taxon>
        <taxon>Sulfuricellaceae</taxon>
        <taxon>Sulfuriferula</taxon>
    </lineage>
</organism>
<reference evidence="3" key="1">
    <citation type="submission" date="2019-11" db="EMBL/GenBank/DDBJ databases">
        <title>Isolation and characterization of a novel species in the genus Sulfuriferula.</title>
        <authorList>
            <person name="Mochizuki J."/>
            <person name="Kojima H."/>
            <person name="Fukui M."/>
        </authorList>
    </citation>
    <scope>NUCLEOTIDE SEQUENCE [LARGE SCALE GENOMIC DNA]</scope>
    <source>
        <strain evidence="3">SGTM</strain>
    </source>
</reference>
<keyword evidence="3" id="KW-1185">Reference proteome</keyword>